<dbReference type="EMBL" id="NPDP01000042">
    <property type="protein sequence ID" value="PJZ28334.1"/>
    <property type="molecule type" value="Genomic_DNA"/>
</dbReference>
<dbReference type="SMART" id="SM00387">
    <property type="entry name" value="HATPase_c"/>
    <property type="match status" value="1"/>
</dbReference>
<keyword evidence="6 9" id="KW-0067">ATP-binding</keyword>
<evidence type="ECO:0000259" key="8">
    <source>
        <dbReference type="PROSITE" id="PS50109"/>
    </source>
</evidence>
<dbReference type="SUPFAM" id="SSF55874">
    <property type="entry name" value="ATPase domain of HSP90 chaperone/DNA topoisomerase II/histidine kinase"/>
    <property type="match status" value="1"/>
</dbReference>
<dbReference type="EC" id="2.7.13.3" evidence="2"/>
<dbReference type="PANTHER" id="PTHR42878">
    <property type="entry name" value="TWO-COMPONENT HISTIDINE KINASE"/>
    <property type="match status" value="1"/>
</dbReference>
<protein>
    <recommendedName>
        <fullName evidence="2">histidine kinase</fullName>
        <ecNumber evidence="2">2.7.13.3</ecNumber>
    </recommendedName>
</protein>
<dbReference type="Gene3D" id="3.30.565.10">
    <property type="entry name" value="Histidine kinase-like ATPase, C-terminal domain"/>
    <property type="match status" value="1"/>
</dbReference>
<evidence type="ECO:0000256" key="3">
    <source>
        <dbReference type="ARBA" id="ARBA00022679"/>
    </source>
</evidence>
<evidence type="ECO:0000313" key="10">
    <source>
        <dbReference type="Proteomes" id="UP000231919"/>
    </source>
</evidence>
<keyword evidence="3" id="KW-0808">Transferase</keyword>
<dbReference type="InterPro" id="IPR003594">
    <property type="entry name" value="HATPase_dom"/>
</dbReference>
<feature type="domain" description="Histidine kinase" evidence="8">
    <location>
        <begin position="1"/>
        <end position="216"/>
    </location>
</feature>
<evidence type="ECO:0000313" key="9">
    <source>
        <dbReference type="EMBL" id="PJZ28334.1"/>
    </source>
</evidence>
<dbReference type="GO" id="GO:0005524">
    <property type="term" value="F:ATP binding"/>
    <property type="evidence" value="ECO:0007669"/>
    <property type="project" value="UniProtKB-KW"/>
</dbReference>
<comment type="caution">
    <text evidence="9">The sequence shown here is derived from an EMBL/GenBank/DDBJ whole genome shotgun (WGS) entry which is preliminary data.</text>
</comment>
<comment type="catalytic activity">
    <reaction evidence="1">
        <text>ATP + protein L-histidine = ADP + protein N-phospho-L-histidine.</text>
        <dbReference type="EC" id="2.7.13.3"/>
    </reaction>
</comment>
<dbReference type="InterPro" id="IPR036890">
    <property type="entry name" value="HATPase_C_sf"/>
</dbReference>
<accession>A0ABX4N866</accession>
<sequence length="216" mass="23959">MIVHEIRNRTTSIGSFLDKVLERFSPFNNAVMDSSYKRADESISSLERMADNFLPLASRSNRKRIRNSVLEERILECISLLSKDINQNHINVKSPNSKTLVAVDPGELDTIIINLLTNAIYWVSQSKKEARKIEIKIVSNINEKRIQIWCDDSGPGIDKKDAESIFIPGVTKRPHGIGMGLTVASELVSSYGGIMKATSPGKLGGAVFTFDLPVVK</sequence>
<keyword evidence="7" id="KW-0902">Two-component regulatory system</keyword>
<dbReference type="InterPro" id="IPR005467">
    <property type="entry name" value="His_kinase_dom"/>
</dbReference>
<dbReference type="InterPro" id="IPR050351">
    <property type="entry name" value="BphY/WalK/GraS-like"/>
</dbReference>
<name>A0ABX4N866_9LEPT</name>
<evidence type="ECO:0000256" key="2">
    <source>
        <dbReference type="ARBA" id="ARBA00012438"/>
    </source>
</evidence>
<evidence type="ECO:0000256" key="4">
    <source>
        <dbReference type="ARBA" id="ARBA00022741"/>
    </source>
</evidence>
<evidence type="ECO:0000256" key="5">
    <source>
        <dbReference type="ARBA" id="ARBA00022777"/>
    </source>
</evidence>
<dbReference type="InterPro" id="IPR004358">
    <property type="entry name" value="Sig_transdc_His_kin-like_C"/>
</dbReference>
<reference evidence="9 10" key="1">
    <citation type="submission" date="2017-07" db="EMBL/GenBank/DDBJ databases">
        <title>Leptospira spp. isolated from tropical soils.</title>
        <authorList>
            <person name="Thibeaux R."/>
            <person name="Iraola G."/>
            <person name="Ferres I."/>
            <person name="Bierque E."/>
            <person name="Girault D."/>
            <person name="Soupe-Gilbert M.-E."/>
            <person name="Picardeau M."/>
            <person name="Goarant C."/>
        </authorList>
    </citation>
    <scope>NUCLEOTIDE SEQUENCE [LARGE SCALE GENOMIC DNA]</scope>
    <source>
        <strain evidence="9 10">JW2-C-B1</strain>
    </source>
</reference>
<evidence type="ECO:0000256" key="7">
    <source>
        <dbReference type="ARBA" id="ARBA00023012"/>
    </source>
</evidence>
<gene>
    <name evidence="9" type="ORF">CH378_18525</name>
</gene>
<evidence type="ECO:0000256" key="1">
    <source>
        <dbReference type="ARBA" id="ARBA00000085"/>
    </source>
</evidence>
<dbReference type="PROSITE" id="PS50109">
    <property type="entry name" value="HIS_KIN"/>
    <property type="match status" value="1"/>
</dbReference>
<dbReference type="Pfam" id="PF02518">
    <property type="entry name" value="HATPase_c"/>
    <property type="match status" value="1"/>
</dbReference>
<organism evidence="9 10">
    <name type="scientific">Leptospira kmetyi</name>
    <dbReference type="NCBI Taxonomy" id="408139"/>
    <lineage>
        <taxon>Bacteria</taxon>
        <taxon>Pseudomonadati</taxon>
        <taxon>Spirochaetota</taxon>
        <taxon>Spirochaetia</taxon>
        <taxon>Leptospirales</taxon>
        <taxon>Leptospiraceae</taxon>
        <taxon>Leptospira</taxon>
    </lineage>
</organism>
<proteinExistence type="predicted"/>
<evidence type="ECO:0000256" key="6">
    <source>
        <dbReference type="ARBA" id="ARBA00022840"/>
    </source>
</evidence>
<keyword evidence="10" id="KW-1185">Reference proteome</keyword>
<dbReference type="Proteomes" id="UP000231919">
    <property type="component" value="Unassembled WGS sequence"/>
</dbReference>
<dbReference type="PANTHER" id="PTHR42878:SF7">
    <property type="entry name" value="SENSOR HISTIDINE KINASE GLRK"/>
    <property type="match status" value="1"/>
</dbReference>
<keyword evidence="5" id="KW-0418">Kinase</keyword>
<keyword evidence="4" id="KW-0547">Nucleotide-binding</keyword>
<dbReference type="PRINTS" id="PR00344">
    <property type="entry name" value="BCTRLSENSOR"/>
</dbReference>